<keyword evidence="3" id="KW-1185">Reference proteome</keyword>
<gene>
    <name evidence="2" type="ORF">ML536_04130</name>
</gene>
<evidence type="ECO:0000313" key="3">
    <source>
        <dbReference type="Proteomes" id="UP001156140"/>
    </source>
</evidence>
<keyword evidence="1" id="KW-0472">Membrane</keyword>
<feature type="transmembrane region" description="Helical" evidence="1">
    <location>
        <begin position="31"/>
        <end position="54"/>
    </location>
</feature>
<dbReference type="RefSeq" id="WP_156046453.1">
    <property type="nucleotide sequence ID" value="NZ_CP068983.1"/>
</dbReference>
<reference evidence="2" key="1">
    <citation type="submission" date="2022-03" db="EMBL/GenBank/DDBJ databases">
        <title>The complete genome sequence of a Methyloterrigena soli.</title>
        <authorList>
            <person name="Zi Z."/>
        </authorList>
    </citation>
    <scope>NUCLEOTIDE SEQUENCE</scope>
    <source>
        <strain evidence="2">M48</strain>
    </source>
</reference>
<dbReference type="EMBL" id="JALAZD010000001">
    <property type="protein sequence ID" value="MCI0126009.1"/>
    <property type="molecule type" value="Genomic_DNA"/>
</dbReference>
<sequence>MTQLEPDNFFRKASYAKLQTSLDRHTVHTHVMLVAAMVASLAIVSAAAAVVMVIL</sequence>
<dbReference type="Proteomes" id="UP001156140">
    <property type="component" value="Unassembled WGS sequence"/>
</dbReference>
<protein>
    <submittedName>
        <fullName evidence="2">Uncharacterized protein</fullName>
    </submittedName>
</protein>
<organism evidence="2 3">
    <name type="scientific">Paradevosia shaoguanensis</name>
    <dbReference type="NCBI Taxonomy" id="1335043"/>
    <lineage>
        <taxon>Bacteria</taxon>
        <taxon>Pseudomonadati</taxon>
        <taxon>Pseudomonadota</taxon>
        <taxon>Alphaproteobacteria</taxon>
        <taxon>Hyphomicrobiales</taxon>
        <taxon>Devosiaceae</taxon>
        <taxon>Paradevosia</taxon>
    </lineage>
</organism>
<evidence type="ECO:0000313" key="2">
    <source>
        <dbReference type="EMBL" id="MCI0126009.1"/>
    </source>
</evidence>
<keyword evidence="1" id="KW-1133">Transmembrane helix</keyword>
<accession>A0AA41QLI4</accession>
<comment type="caution">
    <text evidence="2">The sequence shown here is derived from an EMBL/GenBank/DDBJ whole genome shotgun (WGS) entry which is preliminary data.</text>
</comment>
<evidence type="ECO:0000256" key="1">
    <source>
        <dbReference type="SAM" id="Phobius"/>
    </source>
</evidence>
<keyword evidence="1" id="KW-0812">Transmembrane</keyword>
<dbReference type="AlphaFoldDB" id="A0AA41QLI4"/>
<name>A0AA41QLI4_9HYPH</name>
<proteinExistence type="predicted"/>